<evidence type="ECO:0000313" key="5">
    <source>
        <dbReference type="Proteomes" id="UP000011724"/>
    </source>
</evidence>
<protein>
    <recommendedName>
        <fullName evidence="3">Ysc84 actin-binding domain-containing protein</fullName>
    </recommendedName>
</protein>
<feature type="compositionally biased region" description="Basic and acidic residues" evidence="1">
    <location>
        <begin position="248"/>
        <end position="258"/>
    </location>
</feature>
<proteinExistence type="predicted"/>
<feature type="region of interest" description="Disordered" evidence="1">
    <location>
        <begin position="248"/>
        <end position="273"/>
    </location>
</feature>
<dbReference type="eggNOG" id="COG2930">
    <property type="taxonomic scope" value="Bacteria"/>
</dbReference>
<dbReference type="PANTHER" id="PTHR15629">
    <property type="entry name" value="SH3YL1 PROTEIN"/>
    <property type="match status" value="1"/>
</dbReference>
<evidence type="ECO:0000256" key="2">
    <source>
        <dbReference type="SAM" id="SignalP"/>
    </source>
</evidence>
<keyword evidence="2" id="KW-0732">Signal</keyword>
<gene>
    <name evidence="4" type="ordered locus">BN4_20257</name>
</gene>
<evidence type="ECO:0000256" key="1">
    <source>
        <dbReference type="SAM" id="MobiDB-lite"/>
    </source>
</evidence>
<dbReference type="PANTHER" id="PTHR15629:SF2">
    <property type="entry name" value="SH3 DOMAIN-CONTAINING YSC84-LIKE PROTEIN 1"/>
    <property type="match status" value="1"/>
</dbReference>
<dbReference type="InterPro" id="IPR051702">
    <property type="entry name" value="SH3_domain_YSC84-like"/>
</dbReference>
<dbReference type="PROSITE" id="PS51257">
    <property type="entry name" value="PROKAR_LIPOPROTEIN"/>
    <property type="match status" value="1"/>
</dbReference>
<dbReference type="OrthoDB" id="5464860at2"/>
<dbReference type="STRING" id="1322246.BN4_20257"/>
<dbReference type="AlphaFoldDB" id="M1WSP9"/>
<feature type="domain" description="Ysc84 actin-binding" evidence="3">
    <location>
        <begin position="117"/>
        <end position="239"/>
    </location>
</feature>
<dbReference type="EMBL" id="FO203427">
    <property type="protein sequence ID" value="CCH50319.1"/>
    <property type="molecule type" value="Genomic_DNA"/>
</dbReference>
<accession>M1WSP9</accession>
<dbReference type="KEGG" id="dpi:BN4_20257"/>
<dbReference type="PATRIC" id="fig|879567.3.peg.3339"/>
<sequence length="273" mass="28588">MLMKRMCISSPLGVLCSLLLLCSFSTLAVGCAGKFVGLKAVAAGQALVDSATETVRGELEGEQKELIAALVAKAKGIVILPEWGSVSFLYSLGGGNAVMLVRSEQGWRGPLFFAKGAGGLGLQAGITKTSGIIFYMNEEDVHYVLETGATLQGQASVILIDKEYQFNRTPEFFESGEVVFVGETQGMYAGVSLSGGGLSTRQDLNAAYHGVEDGNPEAILFGTSVLPEGARTLLDLLGTAESSVLREDDSIKTKKDETEVSSLTGSLGVSDGT</sequence>
<keyword evidence="5" id="KW-1185">Reference proteome</keyword>
<dbReference type="BioCyc" id="DPIE1322246:BN4_RS17580-MONOMER"/>
<dbReference type="GO" id="GO:0035091">
    <property type="term" value="F:phosphatidylinositol binding"/>
    <property type="evidence" value="ECO:0007669"/>
    <property type="project" value="TreeGrafter"/>
</dbReference>
<dbReference type="HOGENOM" id="CLU_1060610_0_0_7"/>
<feature type="chain" id="PRO_5004019449" description="Ysc84 actin-binding domain-containing protein" evidence="2">
    <location>
        <begin position="29"/>
        <end position="273"/>
    </location>
</feature>
<evidence type="ECO:0000259" key="3">
    <source>
        <dbReference type="Pfam" id="PF04366"/>
    </source>
</evidence>
<feature type="signal peptide" evidence="2">
    <location>
        <begin position="1"/>
        <end position="28"/>
    </location>
</feature>
<dbReference type="Pfam" id="PF04366">
    <property type="entry name" value="Ysc84"/>
    <property type="match status" value="1"/>
</dbReference>
<evidence type="ECO:0000313" key="4">
    <source>
        <dbReference type="EMBL" id="CCH50319.1"/>
    </source>
</evidence>
<feature type="compositionally biased region" description="Polar residues" evidence="1">
    <location>
        <begin position="260"/>
        <end position="273"/>
    </location>
</feature>
<dbReference type="CDD" id="cd11524">
    <property type="entry name" value="SYLF"/>
    <property type="match status" value="1"/>
</dbReference>
<dbReference type="InterPro" id="IPR007461">
    <property type="entry name" value="Ysc84_actin-binding"/>
</dbReference>
<dbReference type="Proteomes" id="UP000011724">
    <property type="component" value="Chromosome"/>
</dbReference>
<organism evidence="4 5">
    <name type="scientific">Pseudodesulfovibrio piezophilus (strain DSM 21447 / JCM 15486 / C1TLV30)</name>
    <name type="common">Desulfovibrio piezophilus</name>
    <dbReference type="NCBI Taxonomy" id="1322246"/>
    <lineage>
        <taxon>Bacteria</taxon>
        <taxon>Pseudomonadati</taxon>
        <taxon>Thermodesulfobacteriota</taxon>
        <taxon>Desulfovibrionia</taxon>
        <taxon>Desulfovibrionales</taxon>
        <taxon>Desulfovibrionaceae</taxon>
    </lineage>
</organism>
<name>M1WSP9_PSEP2</name>
<reference evidence="5" key="2">
    <citation type="journal article" date="2013" name="Stand. Genomic Sci.">
        <title>Complete genome sequence of Desulfocapsa sulfexigens, a marine deltaproteobacterium specialized in disproportionating inorganic sulfur compounds.</title>
        <authorList>
            <person name="Finster K.W."/>
            <person name="Kjeldsen K.U."/>
            <person name="Kube M."/>
            <person name="Reinhardt R."/>
            <person name="Mussmann M."/>
            <person name="Amann R."/>
            <person name="Schreiber L."/>
        </authorList>
    </citation>
    <scope>NUCLEOTIDE SEQUENCE [LARGE SCALE GENOMIC DNA]</scope>
    <source>
        <strain evidence="5">DSM 10523 / SB164P1</strain>
    </source>
</reference>
<reference evidence="4 5" key="1">
    <citation type="journal article" date="2013" name="PLoS ONE">
        <title>The first genomic and proteomic characterization of a deep-sea sulfate reducer: insights into the piezophilic lifestyle of Desulfovibrio piezophilus.</title>
        <authorList>
            <person name="Pradel N."/>
            <person name="Ji B."/>
            <person name="Gimenez G."/>
            <person name="Talla E."/>
            <person name="Lenoble P."/>
            <person name="Garel M."/>
            <person name="Tamburini C."/>
            <person name="Fourquet P."/>
            <person name="Lebrun R."/>
            <person name="Bertin P."/>
            <person name="Denis Y."/>
            <person name="Pophillat M."/>
            <person name="Barbe V."/>
            <person name="Ollivier B."/>
            <person name="Dolla A."/>
        </authorList>
    </citation>
    <scope>NUCLEOTIDE SEQUENCE [LARGE SCALE GENOMIC DNA]</scope>
    <source>
        <strain evidence="5">DSM 10523 / SB164P1</strain>
    </source>
</reference>